<name>A0ABZ0UPT8_9RICK</name>
<dbReference type="EMBL" id="CP110343">
    <property type="protein sequence ID" value="WPX98121.1"/>
    <property type="molecule type" value="Genomic_DNA"/>
</dbReference>
<proteinExistence type="predicted"/>
<reference evidence="2" key="1">
    <citation type="submission" date="2022-10" db="EMBL/GenBank/DDBJ databases">
        <title>Host association and intracellularity evolved multiple times independently in the Rickettsiales.</title>
        <authorList>
            <person name="Castelli M."/>
            <person name="Nardi T."/>
            <person name="Gammuto L."/>
            <person name="Bellinzona G."/>
            <person name="Sabaneyeva E."/>
            <person name="Potekhin A."/>
            <person name="Serra V."/>
            <person name="Petroni G."/>
            <person name="Sassera D."/>
        </authorList>
    </citation>
    <scope>NUCLEOTIDE SEQUENCE [LARGE SCALE GENOMIC DNA]</scope>
    <source>
        <strain evidence="2">US_Bl 11III1</strain>
    </source>
</reference>
<feature type="coiled-coil region" evidence="1">
    <location>
        <begin position="14"/>
        <end position="69"/>
    </location>
</feature>
<keyword evidence="1" id="KW-0175">Coiled coil</keyword>
<sequence length="361" mass="43149">MKNSSQHGTAQQQIKHYQEEIKFAQGRVEFSQEQIKFSQERVSYYQQQAETSQQRIQEIQLHMQMLQEQNLQQELATYSDVYLKVVKFYMFFANRAEYQNAQTIISYLKEASRMVSPTLYQPYMLQELPNYIDRIRCAYDLENNAELALFYEYTTLLEQIQSAISLHEDEPEVQQYTSAMYVLLRAFCDFTNENEQFPEDVLQAIREFREQNEFQVLEQQIQQSESQHIPLEPQLQLQMLQQLIVDVQQEIAEHQQEIPKHQQRISQYQQRASQYQQEISEYQQLLFEYQEELALLQQDDDEDEQLAVQHEDEQFAAQHDGEDEQLAAQHDNKNEQLAVQCSFELNDNDVSQQYNNTHDEF</sequence>
<evidence type="ECO:0000313" key="3">
    <source>
        <dbReference type="Proteomes" id="UP001325140"/>
    </source>
</evidence>
<dbReference type="Proteomes" id="UP001325140">
    <property type="component" value="Chromosome"/>
</dbReference>
<gene>
    <name evidence="2" type="ORF">Fokcrypt_00655</name>
</gene>
<evidence type="ECO:0000313" key="2">
    <source>
        <dbReference type="EMBL" id="WPX98121.1"/>
    </source>
</evidence>
<feature type="coiled-coil region" evidence="1">
    <location>
        <begin position="237"/>
        <end position="299"/>
    </location>
</feature>
<accession>A0ABZ0UPT8</accession>
<keyword evidence="3" id="KW-1185">Reference proteome</keyword>
<evidence type="ECO:0000256" key="1">
    <source>
        <dbReference type="SAM" id="Coils"/>
    </source>
</evidence>
<dbReference type="RefSeq" id="WP_323722094.1">
    <property type="nucleotide sequence ID" value="NZ_CP110343.1"/>
</dbReference>
<protein>
    <submittedName>
        <fullName evidence="2">Uncharacterized protein</fullName>
    </submittedName>
</protein>
<organism evidence="2 3">
    <name type="scientific">Candidatus Fokinia crypta</name>
    <dbReference type="NCBI Taxonomy" id="1920990"/>
    <lineage>
        <taxon>Bacteria</taxon>
        <taxon>Pseudomonadati</taxon>
        <taxon>Pseudomonadota</taxon>
        <taxon>Alphaproteobacteria</taxon>
        <taxon>Rickettsiales</taxon>
        <taxon>Candidatus Midichloriaceae</taxon>
        <taxon>Candidatus Fokinia</taxon>
    </lineage>
</organism>